<evidence type="ECO:0000256" key="6">
    <source>
        <dbReference type="ARBA" id="ARBA00022598"/>
    </source>
</evidence>
<dbReference type="InterPro" id="IPR012340">
    <property type="entry name" value="NA-bd_OB-fold"/>
</dbReference>
<dbReference type="EMBL" id="JPSL02000040">
    <property type="protein sequence ID" value="KGQ22389.1"/>
    <property type="molecule type" value="Genomic_DNA"/>
</dbReference>
<dbReference type="GO" id="GO:0005524">
    <property type="term" value="F:ATP binding"/>
    <property type="evidence" value="ECO:0007669"/>
    <property type="project" value="UniProtKB-UniRule"/>
</dbReference>
<dbReference type="FunFam" id="3.30.70.380:FF:000001">
    <property type="entry name" value="Phenylalanine--tRNA ligase beta subunit"/>
    <property type="match status" value="1"/>
</dbReference>
<keyword evidence="4 15" id="KW-0963">Cytoplasm</keyword>
<accession>A0A0A2XB28</accession>
<evidence type="ECO:0000259" key="17">
    <source>
        <dbReference type="PROSITE" id="PS50886"/>
    </source>
</evidence>
<dbReference type="Proteomes" id="UP000030364">
    <property type="component" value="Unassembled WGS sequence"/>
</dbReference>
<dbReference type="SMART" id="SM00874">
    <property type="entry name" value="B5"/>
    <property type="match status" value="1"/>
</dbReference>
<feature type="domain" description="B5" evidence="19">
    <location>
        <begin position="397"/>
        <end position="471"/>
    </location>
</feature>
<reference evidence="20 21" key="1">
    <citation type="journal article" date="2015" name="Genome Announc.">
        <title>Draft Genome Sequence of the Thermophile Thermus filiformis ATCC 43280, Producer of Carotenoid-(Di)glucoside-Branched Fatty Acid (Di)esters and Source of Hyperthermostable Enzymes of Biotechnological Interest.</title>
        <authorList>
            <person name="Mandelli F."/>
            <person name="Oliveira Ramires B."/>
            <person name="Couger M.B."/>
            <person name="Paixao D.A."/>
            <person name="Camilo C.M."/>
            <person name="Polikarpov I."/>
            <person name="Prade R."/>
            <person name="Riano-Pachon D.M."/>
            <person name="Squina F.M."/>
        </authorList>
    </citation>
    <scope>NUCLEOTIDE SEQUENCE [LARGE SCALE GENOMIC DNA]</scope>
    <source>
        <strain evidence="20 21">ATCC 43280</strain>
    </source>
</reference>
<evidence type="ECO:0000256" key="11">
    <source>
        <dbReference type="ARBA" id="ARBA00022884"/>
    </source>
</evidence>
<dbReference type="Pfam" id="PF03147">
    <property type="entry name" value="FDX-ACB"/>
    <property type="match status" value="1"/>
</dbReference>
<dbReference type="SUPFAM" id="SSF46955">
    <property type="entry name" value="Putative DNA-binding domain"/>
    <property type="match status" value="2"/>
</dbReference>
<evidence type="ECO:0000256" key="4">
    <source>
        <dbReference type="ARBA" id="ARBA00022490"/>
    </source>
</evidence>
<dbReference type="EC" id="6.1.1.20" evidence="15"/>
<keyword evidence="12 15" id="KW-0648">Protein biosynthesis</keyword>
<dbReference type="Pfam" id="PF17759">
    <property type="entry name" value="tRNA_synthFbeta"/>
    <property type="match status" value="1"/>
</dbReference>
<dbReference type="InterPro" id="IPR045864">
    <property type="entry name" value="aa-tRNA-synth_II/BPL/LPL"/>
</dbReference>
<dbReference type="PROSITE" id="PS50886">
    <property type="entry name" value="TRBD"/>
    <property type="match status" value="1"/>
</dbReference>
<gene>
    <name evidence="15" type="primary">pheT</name>
    <name evidence="20" type="ORF">THFILI_11325</name>
</gene>
<dbReference type="STRING" id="276.THFILI_11325"/>
<dbReference type="Gene3D" id="3.30.930.10">
    <property type="entry name" value="Bira Bifunctional Protein, Domain 2"/>
    <property type="match status" value="1"/>
</dbReference>
<comment type="subcellular location">
    <subcellularLocation>
        <location evidence="1 15">Cytoplasm</location>
    </subcellularLocation>
</comment>
<evidence type="ECO:0000256" key="7">
    <source>
        <dbReference type="ARBA" id="ARBA00022723"/>
    </source>
</evidence>
<comment type="similarity">
    <text evidence="2 15">Belongs to the phenylalanyl-tRNA synthetase beta subunit family. Type 1 subfamily.</text>
</comment>
<keyword evidence="8 15" id="KW-0547">Nucleotide-binding</keyword>
<dbReference type="Gene3D" id="3.50.40.10">
    <property type="entry name" value="Phenylalanyl-trna Synthetase, Chain B, domain 3"/>
    <property type="match status" value="1"/>
</dbReference>
<evidence type="ECO:0000256" key="15">
    <source>
        <dbReference type="HAMAP-Rule" id="MF_00283"/>
    </source>
</evidence>
<dbReference type="OrthoDB" id="9805455at2"/>
<dbReference type="Gene3D" id="3.30.70.380">
    <property type="entry name" value="Ferrodoxin-fold anticodon-binding domain"/>
    <property type="match status" value="1"/>
</dbReference>
<dbReference type="RefSeq" id="WP_038062832.1">
    <property type="nucleotide sequence ID" value="NZ_JPSL02000040.1"/>
</dbReference>
<dbReference type="InterPro" id="IPR002547">
    <property type="entry name" value="tRNA-bd_dom"/>
</dbReference>
<dbReference type="InterPro" id="IPR005146">
    <property type="entry name" value="B3/B4_tRNA-bd"/>
</dbReference>
<feature type="domain" description="TRNA-binding" evidence="17">
    <location>
        <begin position="39"/>
        <end position="145"/>
    </location>
</feature>
<dbReference type="InterPro" id="IPR005121">
    <property type="entry name" value="Fdx_antiC-bd"/>
</dbReference>
<proteinExistence type="inferred from homology"/>
<dbReference type="HAMAP" id="MF_00283">
    <property type="entry name" value="Phe_tRNA_synth_beta1"/>
    <property type="match status" value="1"/>
</dbReference>
<dbReference type="CDD" id="cd02796">
    <property type="entry name" value="tRNA_bind_bactPheRS"/>
    <property type="match status" value="1"/>
</dbReference>
<dbReference type="GO" id="GO:0004826">
    <property type="term" value="F:phenylalanine-tRNA ligase activity"/>
    <property type="evidence" value="ECO:0007669"/>
    <property type="project" value="UniProtKB-UniRule"/>
</dbReference>
<comment type="catalytic activity">
    <reaction evidence="14 15">
        <text>tRNA(Phe) + L-phenylalanine + ATP = L-phenylalanyl-tRNA(Phe) + AMP + diphosphate + H(+)</text>
        <dbReference type="Rhea" id="RHEA:19413"/>
        <dbReference type="Rhea" id="RHEA-COMP:9668"/>
        <dbReference type="Rhea" id="RHEA-COMP:9699"/>
        <dbReference type="ChEBI" id="CHEBI:15378"/>
        <dbReference type="ChEBI" id="CHEBI:30616"/>
        <dbReference type="ChEBI" id="CHEBI:33019"/>
        <dbReference type="ChEBI" id="CHEBI:58095"/>
        <dbReference type="ChEBI" id="CHEBI:78442"/>
        <dbReference type="ChEBI" id="CHEBI:78531"/>
        <dbReference type="ChEBI" id="CHEBI:456215"/>
        <dbReference type="EC" id="6.1.1.20"/>
    </reaction>
</comment>
<feature type="binding site" evidence="15">
    <location>
        <position position="458"/>
    </location>
    <ligand>
        <name>Mg(2+)</name>
        <dbReference type="ChEBI" id="CHEBI:18420"/>
        <note>shared with alpha subunit</note>
    </ligand>
</feature>
<dbReference type="Pfam" id="PF03484">
    <property type="entry name" value="B5"/>
    <property type="match status" value="1"/>
</dbReference>
<organism evidence="20 21">
    <name type="scientific">Thermus filiformis</name>
    <dbReference type="NCBI Taxonomy" id="276"/>
    <lineage>
        <taxon>Bacteria</taxon>
        <taxon>Thermotogati</taxon>
        <taxon>Deinococcota</taxon>
        <taxon>Deinococci</taxon>
        <taxon>Thermales</taxon>
        <taxon>Thermaceae</taxon>
        <taxon>Thermus</taxon>
    </lineage>
</organism>
<keyword evidence="7 15" id="KW-0479">Metal-binding</keyword>
<dbReference type="InterPro" id="IPR020825">
    <property type="entry name" value="Phe-tRNA_synthase-like_B3/B4"/>
</dbReference>
<evidence type="ECO:0000256" key="12">
    <source>
        <dbReference type="ARBA" id="ARBA00022917"/>
    </source>
</evidence>
<feature type="binding site" evidence="15">
    <location>
        <position position="455"/>
    </location>
    <ligand>
        <name>Mg(2+)</name>
        <dbReference type="ChEBI" id="CHEBI:18420"/>
        <note>shared with alpha subunit</note>
    </ligand>
</feature>
<dbReference type="InterPro" id="IPR041616">
    <property type="entry name" value="PheRS_beta_core"/>
</dbReference>
<comment type="caution">
    <text evidence="20">The sequence shown here is derived from an EMBL/GenBank/DDBJ whole genome shotgun (WGS) entry which is preliminary data.</text>
</comment>
<dbReference type="AlphaFoldDB" id="A0A0A2XB28"/>
<evidence type="ECO:0000259" key="19">
    <source>
        <dbReference type="PROSITE" id="PS51483"/>
    </source>
</evidence>
<evidence type="ECO:0000256" key="1">
    <source>
        <dbReference type="ARBA" id="ARBA00004496"/>
    </source>
</evidence>
<keyword evidence="9 15" id="KW-0067">ATP-binding</keyword>
<evidence type="ECO:0000256" key="16">
    <source>
        <dbReference type="PROSITE-ProRule" id="PRU00209"/>
    </source>
</evidence>
<sequence length="778" mass="86331">MRVPYSWLKTYLPEAPLPERLEELLAQLGFEVEALEAWPAPPEGVVFARVLEAQPIPGTGLKRLVLDIGRPVEVVSGAPNAREGIGVALALPGTEVLGERVGERRIQGVVSHGMALSPKELGVGEYSGGLLEFPPDALPPGAPVAEAWPEDTVLAVDITPNRPDALGVFGLARDLSALGLELVIPETGFAGEDVPLPFRAQVEDEEGAPHFTLSYAFGLRVGPSPLWLQRWLFAAGMRPINNVVDITNFAMLELSQSMHAFDRRRIGEGLLVRRARKGERLVTLDGVERLLAEEDLLITALFGEESVPVGLAGIMGGKNSEVQEDTEEVALEVAYFNPVRIRRTSRRLGLRTEASHRFERGVDPLGQAFAQRRALHLLEKVTGARVARTFLDLGQPQPPAPIPFRPEYTNRLLGTDYPVEVQLSTLRRLFCTVEGEGPYWVRPPSFRVDLSREEDLVEEVARVQGYETIPTTLPAFFPAPDNRNVEEAYRKKQALKTLLAGLGFQEVMPYPFTSEEEARLFRVPSPTLRLLNPQSPEKSALRTLLFPGLVRALENMLKNQEAERALLFEVGRVFQEEERTHVAGLLLGEAVGGAWFKEKVAGYYALKGLLEAVLDRMGLEARFLPKAFPWLHPGVSAEVVLGERPFGFLGQIHPEVTRALELPPLFVFELLWPFPEAKTAFRDLPRFPRATRDLAVVVPEAVGYHEVEALLKRAAGALLEGLELFDLYQGPPLEAGQKSLAFHLAFRHPERTLKDEEVDRIMEGILEAIWAKGWRIRG</sequence>
<dbReference type="Gene3D" id="3.30.56.10">
    <property type="match status" value="2"/>
</dbReference>
<keyword evidence="6 15" id="KW-0436">Ligase</keyword>
<dbReference type="GO" id="GO:0000287">
    <property type="term" value="F:magnesium ion binding"/>
    <property type="evidence" value="ECO:0007669"/>
    <property type="project" value="UniProtKB-UniRule"/>
</dbReference>
<keyword evidence="11 16" id="KW-0694">RNA-binding</keyword>
<dbReference type="InterPro" id="IPR033714">
    <property type="entry name" value="tRNA_bind_bactPheRS"/>
</dbReference>
<dbReference type="GO" id="GO:0006432">
    <property type="term" value="P:phenylalanyl-tRNA aminoacylation"/>
    <property type="evidence" value="ECO:0007669"/>
    <property type="project" value="UniProtKB-UniRule"/>
</dbReference>
<feature type="binding site" evidence="15">
    <location>
        <position position="459"/>
    </location>
    <ligand>
        <name>Mg(2+)</name>
        <dbReference type="ChEBI" id="CHEBI:18420"/>
        <note>shared with alpha subunit</note>
    </ligand>
</feature>
<protein>
    <recommendedName>
        <fullName evidence="15">Phenylalanine--tRNA ligase beta subunit</fullName>
        <ecNumber evidence="15">6.1.1.20</ecNumber>
    </recommendedName>
    <alternativeName>
        <fullName evidence="15">Phenylalanyl-tRNA synthetase beta subunit</fullName>
        <shortName evidence="15">PheRS</shortName>
    </alternativeName>
</protein>
<dbReference type="InterPro" id="IPR009061">
    <property type="entry name" value="DNA-bd_dom_put_sf"/>
</dbReference>
<dbReference type="InterPro" id="IPR045060">
    <property type="entry name" value="Phe-tRNA-ligase_IIc_bsu"/>
</dbReference>
<evidence type="ECO:0000256" key="10">
    <source>
        <dbReference type="ARBA" id="ARBA00022842"/>
    </source>
</evidence>
<keyword evidence="10 15" id="KW-0460">Magnesium</keyword>
<keyword evidence="13 15" id="KW-0030">Aminoacyl-tRNA synthetase</keyword>
<dbReference type="Pfam" id="PF03483">
    <property type="entry name" value="B3_4"/>
    <property type="match status" value="1"/>
</dbReference>
<dbReference type="SMART" id="SM00896">
    <property type="entry name" value="FDX-ACB"/>
    <property type="match status" value="1"/>
</dbReference>
<dbReference type="GO" id="GO:0009328">
    <property type="term" value="C:phenylalanine-tRNA ligase complex"/>
    <property type="evidence" value="ECO:0007669"/>
    <property type="project" value="TreeGrafter"/>
</dbReference>
<comment type="cofactor">
    <cofactor evidence="15">
        <name>Mg(2+)</name>
        <dbReference type="ChEBI" id="CHEBI:18420"/>
    </cofactor>
    <text evidence="15">Binds 2 magnesium ions per tetramer.</text>
</comment>
<dbReference type="InterPro" id="IPR005147">
    <property type="entry name" value="tRNA_synthase_B5-dom"/>
</dbReference>
<keyword evidence="21" id="KW-1185">Reference proteome</keyword>
<dbReference type="SUPFAM" id="SSF50249">
    <property type="entry name" value="Nucleic acid-binding proteins"/>
    <property type="match status" value="1"/>
</dbReference>
<dbReference type="SUPFAM" id="SSF56037">
    <property type="entry name" value="PheT/TilS domain"/>
    <property type="match status" value="1"/>
</dbReference>
<evidence type="ECO:0000256" key="2">
    <source>
        <dbReference type="ARBA" id="ARBA00008653"/>
    </source>
</evidence>
<dbReference type="SMART" id="SM00873">
    <property type="entry name" value="B3_4"/>
    <property type="match status" value="1"/>
</dbReference>
<dbReference type="PANTHER" id="PTHR10947">
    <property type="entry name" value="PHENYLALANYL-TRNA SYNTHETASE BETA CHAIN AND LEUCINE-RICH REPEAT-CONTAINING PROTEIN 47"/>
    <property type="match status" value="1"/>
</dbReference>
<dbReference type="PROSITE" id="PS51483">
    <property type="entry name" value="B5"/>
    <property type="match status" value="1"/>
</dbReference>
<evidence type="ECO:0000256" key="9">
    <source>
        <dbReference type="ARBA" id="ARBA00022840"/>
    </source>
</evidence>
<dbReference type="InterPro" id="IPR036690">
    <property type="entry name" value="Fdx_antiC-bd_sf"/>
</dbReference>
<dbReference type="PATRIC" id="fig|276.5.peg.794"/>
<dbReference type="InterPro" id="IPR004532">
    <property type="entry name" value="Phe-tRNA-ligase_IIc_bsu_bact"/>
</dbReference>
<name>A0A0A2XB28_THEFI</name>
<evidence type="ECO:0000256" key="14">
    <source>
        <dbReference type="ARBA" id="ARBA00049255"/>
    </source>
</evidence>
<dbReference type="SUPFAM" id="SSF54991">
    <property type="entry name" value="Anticodon-binding domain of PheRS"/>
    <property type="match status" value="1"/>
</dbReference>
<dbReference type="NCBIfam" id="TIGR00472">
    <property type="entry name" value="pheT_bact"/>
    <property type="match status" value="1"/>
</dbReference>
<evidence type="ECO:0000313" key="20">
    <source>
        <dbReference type="EMBL" id="KGQ22389.1"/>
    </source>
</evidence>
<dbReference type="CDD" id="cd00769">
    <property type="entry name" value="PheRS_beta_core"/>
    <property type="match status" value="1"/>
</dbReference>
<dbReference type="Pfam" id="PF01588">
    <property type="entry name" value="tRNA_bind"/>
    <property type="match status" value="1"/>
</dbReference>
<dbReference type="GO" id="GO:0000049">
    <property type="term" value="F:tRNA binding"/>
    <property type="evidence" value="ECO:0007669"/>
    <property type="project" value="UniProtKB-UniRule"/>
</dbReference>
<feature type="binding site" evidence="15">
    <location>
        <position position="449"/>
    </location>
    <ligand>
        <name>Mg(2+)</name>
        <dbReference type="ChEBI" id="CHEBI:18420"/>
        <note>shared with alpha subunit</note>
    </ligand>
</feature>
<evidence type="ECO:0000256" key="3">
    <source>
        <dbReference type="ARBA" id="ARBA00011209"/>
    </source>
</evidence>
<feature type="domain" description="FDX-ACB" evidence="18">
    <location>
        <begin position="685"/>
        <end position="777"/>
    </location>
</feature>
<dbReference type="PANTHER" id="PTHR10947:SF0">
    <property type="entry name" value="PHENYLALANINE--TRNA LIGASE BETA SUBUNIT"/>
    <property type="match status" value="1"/>
</dbReference>
<dbReference type="Gene3D" id="2.40.50.140">
    <property type="entry name" value="Nucleic acid-binding proteins"/>
    <property type="match status" value="1"/>
</dbReference>
<evidence type="ECO:0000259" key="18">
    <source>
        <dbReference type="PROSITE" id="PS51447"/>
    </source>
</evidence>
<dbReference type="SUPFAM" id="SSF55681">
    <property type="entry name" value="Class II aaRS and biotin synthetases"/>
    <property type="match status" value="1"/>
</dbReference>
<evidence type="ECO:0000313" key="21">
    <source>
        <dbReference type="Proteomes" id="UP000030364"/>
    </source>
</evidence>
<evidence type="ECO:0000256" key="13">
    <source>
        <dbReference type="ARBA" id="ARBA00023146"/>
    </source>
</evidence>
<comment type="subunit">
    <text evidence="3 15">Tetramer of two alpha and two beta subunits.</text>
</comment>
<keyword evidence="5 16" id="KW-0820">tRNA-binding</keyword>
<evidence type="ECO:0000256" key="8">
    <source>
        <dbReference type="ARBA" id="ARBA00022741"/>
    </source>
</evidence>
<evidence type="ECO:0000256" key="5">
    <source>
        <dbReference type="ARBA" id="ARBA00022555"/>
    </source>
</evidence>
<dbReference type="PROSITE" id="PS51447">
    <property type="entry name" value="FDX_ACB"/>
    <property type="match status" value="1"/>
</dbReference>